<dbReference type="AlphaFoldDB" id="A0A0F9QIP5"/>
<sequence length="134" mass="14144">MKRLAIGIVLVLVLATSVFATQFKTATIVVPTVSQTATQVTTSVNTLAQSVIFQPYMAHANVVMWIGDSGVAVANGIRLTHGQTLSMDAPALSNWGGDMFDLSNVWAVCDSVEGASYASLGTDCSLIVTYSKQE</sequence>
<gene>
    <name evidence="1" type="ORF">LCGC14_0714070</name>
</gene>
<evidence type="ECO:0000313" key="1">
    <source>
        <dbReference type="EMBL" id="KKN42349.1"/>
    </source>
</evidence>
<accession>A0A0F9QIP5</accession>
<protein>
    <submittedName>
        <fullName evidence="1">Uncharacterized protein</fullName>
    </submittedName>
</protein>
<reference evidence="1" key="1">
    <citation type="journal article" date="2015" name="Nature">
        <title>Complex archaea that bridge the gap between prokaryotes and eukaryotes.</title>
        <authorList>
            <person name="Spang A."/>
            <person name="Saw J.H."/>
            <person name="Jorgensen S.L."/>
            <person name="Zaremba-Niedzwiedzka K."/>
            <person name="Martijn J."/>
            <person name="Lind A.E."/>
            <person name="van Eijk R."/>
            <person name="Schleper C."/>
            <person name="Guy L."/>
            <person name="Ettema T.J."/>
        </authorList>
    </citation>
    <scope>NUCLEOTIDE SEQUENCE</scope>
</reference>
<organism evidence="1">
    <name type="scientific">marine sediment metagenome</name>
    <dbReference type="NCBI Taxonomy" id="412755"/>
    <lineage>
        <taxon>unclassified sequences</taxon>
        <taxon>metagenomes</taxon>
        <taxon>ecological metagenomes</taxon>
    </lineage>
</organism>
<proteinExistence type="predicted"/>
<name>A0A0F9QIP5_9ZZZZ</name>
<dbReference type="EMBL" id="LAZR01001587">
    <property type="protein sequence ID" value="KKN42349.1"/>
    <property type="molecule type" value="Genomic_DNA"/>
</dbReference>
<comment type="caution">
    <text evidence="1">The sequence shown here is derived from an EMBL/GenBank/DDBJ whole genome shotgun (WGS) entry which is preliminary data.</text>
</comment>